<reference evidence="1" key="1">
    <citation type="journal article" date="2014" name="Front. Microbiol.">
        <title>High frequency of phylogenetically diverse reductive dehalogenase-homologous genes in deep subseafloor sedimentary metagenomes.</title>
        <authorList>
            <person name="Kawai M."/>
            <person name="Futagami T."/>
            <person name="Toyoda A."/>
            <person name="Takaki Y."/>
            <person name="Nishi S."/>
            <person name="Hori S."/>
            <person name="Arai W."/>
            <person name="Tsubouchi T."/>
            <person name="Morono Y."/>
            <person name="Uchiyama I."/>
            <person name="Ito T."/>
            <person name="Fujiyama A."/>
            <person name="Inagaki F."/>
            <person name="Takami H."/>
        </authorList>
    </citation>
    <scope>NUCLEOTIDE SEQUENCE</scope>
    <source>
        <strain evidence="1">Expedition CK06-06</strain>
    </source>
</reference>
<dbReference type="EMBL" id="BARW01028331">
    <property type="protein sequence ID" value="GAJ11757.1"/>
    <property type="molecule type" value="Genomic_DNA"/>
</dbReference>
<gene>
    <name evidence="1" type="ORF">S12H4_45762</name>
</gene>
<accession>X1V6Y0</accession>
<protein>
    <submittedName>
        <fullName evidence="1">Uncharacterized protein</fullName>
    </submittedName>
</protein>
<proteinExistence type="predicted"/>
<dbReference type="AlphaFoldDB" id="X1V6Y0"/>
<feature type="non-terminal residue" evidence="1">
    <location>
        <position position="91"/>
    </location>
</feature>
<organism evidence="1">
    <name type="scientific">marine sediment metagenome</name>
    <dbReference type="NCBI Taxonomy" id="412755"/>
    <lineage>
        <taxon>unclassified sequences</taxon>
        <taxon>metagenomes</taxon>
        <taxon>ecological metagenomes</taxon>
    </lineage>
</organism>
<name>X1V6Y0_9ZZZZ</name>
<comment type="caution">
    <text evidence="1">The sequence shown here is derived from an EMBL/GenBank/DDBJ whole genome shotgun (WGS) entry which is preliminary data.</text>
</comment>
<sequence>MPHFGEFKLQDIPILHLLHYTLAPGVTDVVLDLISEGLLDYNCRFTTLVIAVDPAPGAGKTVSVTLTNGPQSITTSVTGAETEKRADGLIE</sequence>
<evidence type="ECO:0000313" key="1">
    <source>
        <dbReference type="EMBL" id="GAJ11757.1"/>
    </source>
</evidence>